<evidence type="ECO:0000256" key="1">
    <source>
        <dbReference type="PROSITE-ProRule" id="PRU00473"/>
    </source>
</evidence>
<feature type="compositionally biased region" description="Basic and acidic residues" evidence="2">
    <location>
        <begin position="431"/>
        <end position="443"/>
    </location>
</feature>
<gene>
    <name evidence="5" type="ORF">A3C20_00750</name>
</gene>
<keyword evidence="3" id="KW-0732">Signal</keyword>
<evidence type="ECO:0000256" key="2">
    <source>
        <dbReference type="SAM" id="MobiDB-lite"/>
    </source>
</evidence>
<accession>A0A1F6E7F7</accession>
<feature type="signal peptide" evidence="3">
    <location>
        <begin position="1"/>
        <end position="31"/>
    </location>
</feature>
<feature type="region of interest" description="Disordered" evidence="2">
    <location>
        <begin position="431"/>
        <end position="458"/>
    </location>
</feature>
<dbReference type="SUPFAM" id="SSF103088">
    <property type="entry name" value="OmpA-like"/>
    <property type="match status" value="1"/>
</dbReference>
<reference evidence="5 6" key="1">
    <citation type="journal article" date="2016" name="Nat. Commun.">
        <title>Thousands of microbial genomes shed light on interconnected biogeochemical processes in an aquifer system.</title>
        <authorList>
            <person name="Anantharaman K."/>
            <person name="Brown C.T."/>
            <person name="Hug L.A."/>
            <person name="Sharon I."/>
            <person name="Castelle C.J."/>
            <person name="Probst A.J."/>
            <person name="Thomas B.C."/>
            <person name="Singh A."/>
            <person name="Wilkins M.J."/>
            <person name="Karaoz U."/>
            <person name="Brodie E.L."/>
            <person name="Williams K.H."/>
            <person name="Hubbard S.S."/>
            <person name="Banfield J.F."/>
        </authorList>
    </citation>
    <scope>NUCLEOTIDE SEQUENCE [LARGE SCALE GENOMIC DNA]</scope>
</reference>
<dbReference type="Proteomes" id="UP000176914">
    <property type="component" value="Unassembled WGS sequence"/>
</dbReference>
<sequence>MLSARRAATLFLSAFLSLVFLLFALVSISFAQTTPKPANPNDDPANKMCKTEQSMPMDWTCKYDGKGAANAKGALCMLNKPCEETTAGKSFLEGHCYAQLKCNIQTYIDNYPDCKRQGNCKKVLVAESEYLKKYFATAGTVPSAVIAQPSIAGTGTNAPWQSVSSQLTAQQITAAFEANAAKPLDTQYTVNPVTGQLESLNAAGQSGGSSGDSNGSGDVSASSPKYYNYFDAKAETVSDIGNPVSQINTALNAPQPPYGSELSSESGFGSSQQTTGEQTSACTSGTWLCWTKQVYSDFTGGKWGGSAQAGTTQTDAEVIAAARGNAFRAQQPFVTPGSIASFAPPEQFSQPVALVTETEARVAANTAPSTETNTPTAPAVSNQQVAANDTQKTAGPSAVAPAPQSAQPLADMDRAPAELKSIETQVLEARRQQISDEDVRRNAAESAGATRNPVPPSVKVGPAILQSILERDATPLKKALQEAYGSQPDSERAVPVIAVAKADLPAIAEQKEEQTVLQMKQSSSAPLPAFMFNTEENSKSPEQRDVDVQVTQQLFAVWNSCPAADIACAQRAANLLQTVSGEPVENCPECQIYADKLRSGYKYENLIGSAPILRDQNMSAPSSVVSTAEDALQLTAGRRADLERVVADYVLNGPSPDVQNIIQNTQEGTLSKFFSVIEEKGHETGRIAFSRMPGEINSMGDFGKTIGWGIPGILGSAGGSIFGSARNLAEMTGVVPGFTGDLSRELGRKIDPSGTFVETSVDALFVSPFLRPVKGLAGSTNKGIDYAMGWGETGIARSEPGTLGLAGVRTTVSDIAESGTAGGVLKTGEAPPVNILPSQAINAPKEALRFEPDMTGLRLPRAATLEPAGVAPVAESGPAAQFNRARDAITDFVQNPIVETKAPETLGGMPKSGTIFDTPAGTTPAPGPVAALDNAVAEARAVAAGKPVVPVETPAAENVARPGSPTALSADVRALEPEVDKLSMSSKLFGTAVTGGFACGILGCFSSDVTPPKEQTLSVDLTSEKEYEALLPKTTPVEEPPAPVAPPVPVTPPEPAAPQTSEASVAIQEVTPPAAPASSSVPPAAEEAPKLASPVIIPRGESGAPKSLFTENKDAESAPPQSTNLGGPKPGEPGSPEYELQERRQRAAEEARQVAERVEAQRLANQREQEERERQWEAQRREVNAEIERRQRDLDARIEARRIADDEERRRAAEEEANKLPLPAVSSPVPGTGIGPTAQDIETELGGGGSGEKGQPVSLGIQFRVDSAALTNRADVEPLGKSMKELYDKGYTFNIQGNTDPNTPSSRWSYNNDVLGLERARTIQQTLATFYGIPLGSITISTMGARNLIYDNAGKVNFEASRRVIVTATPPKK</sequence>
<evidence type="ECO:0000256" key="3">
    <source>
        <dbReference type="SAM" id="SignalP"/>
    </source>
</evidence>
<dbReference type="Gene3D" id="3.30.1330.60">
    <property type="entry name" value="OmpA-like domain"/>
    <property type="match status" value="1"/>
</dbReference>
<feature type="compositionally biased region" description="Polar residues" evidence="2">
    <location>
        <begin position="366"/>
        <end position="393"/>
    </location>
</feature>
<keyword evidence="1" id="KW-0472">Membrane</keyword>
<protein>
    <recommendedName>
        <fullName evidence="4">OmpA-like domain-containing protein</fullName>
    </recommendedName>
</protein>
<feature type="chain" id="PRO_5009524123" description="OmpA-like domain-containing protein" evidence="3">
    <location>
        <begin position="32"/>
        <end position="1373"/>
    </location>
</feature>
<dbReference type="InterPro" id="IPR006665">
    <property type="entry name" value="OmpA-like"/>
</dbReference>
<dbReference type="PROSITE" id="PS51123">
    <property type="entry name" value="OMPA_2"/>
    <property type="match status" value="1"/>
</dbReference>
<feature type="domain" description="OmpA-like" evidence="4">
    <location>
        <begin position="1250"/>
        <end position="1372"/>
    </location>
</feature>
<dbReference type="EMBL" id="MFLL01000011">
    <property type="protein sequence ID" value="OGG69480.1"/>
    <property type="molecule type" value="Genomic_DNA"/>
</dbReference>
<organism evidence="5 6">
    <name type="scientific">Candidatus Kaiserbacteria bacterium RIFCSPHIGHO2_02_FULL_55_25</name>
    <dbReference type="NCBI Taxonomy" id="1798498"/>
    <lineage>
        <taxon>Bacteria</taxon>
        <taxon>Candidatus Kaiseribacteriota</taxon>
    </lineage>
</organism>
<evidence type="ECO:0000259" key="4">
    <source>
        <dbReference type="PROSITE" id="PS51123"/>
    </source>
</evidence>
<evidence type="ECO:0000313" key="6">
    <source>
        <dbReference type="Proteomes" id="UP000176914"/>
    </source>
</evidence>
<feature type="compositionally biased region" description="Low complexity" evidence="2">
    <location>
        <begin position="394"/>
        <end position="408"/>
    </location>
</feature>
<feature type="compositionally biased region" description="Low complexity" evidence="2">
    <location>
        <begin position="260"/>
        <end position="277"/>
    </location>
</feature>
<feature type="compositionally biased region" description="Basic and acidic residues" evidence="2">
    <location>
        <begin position="1140"/>
        <end position="1157"/>
    </location>
</feature>
<evidence type="ECO:0000313" key="5">
    <source>
        <dbReference type="EMBL" id="OGG69480.1"/>
    </source>
</evidence>
<feature type="region of interest" description="Disordered" evidence="2">
    <location>
        <begin position="252"/>
        <end position="277"/>
    </location>
</feature>
<name>A0A1F6E7F7_9BACT</name>
<comment type="caution">
    <text evidence="5">The sequence shown here is derived from an EMBL/GenBank/DDBJ whole genome shotgun (WGS) entry which is preliminary data.</text>
</comment>
<dbReference type="InterPro" id="IPR036737">
    <property type="entry name" value="OmpA-like_sf"/>
</dbReference>
<feature type="compositionally biased region" description="Pro residues" evidence="2">
    <location>
        <begin position="1038"/>
        <end position="1056"/>
    </location>
</feature>
<feature type="region of interest" description="Disordered" evidence="2">
    <location>
        <begin position="1033"/>
        <end position="1157"/>
    </location>
</feature>
<dbReference type="GO" id="GO:0016020">
    <property type="term" value="C:membrane"/>
    <property type="evidence" value="ECO:0007669"/>
    <property type="project" value="UniProtKB-UniRule"/>
</dbReference>
<feature type="region of interest" description="Disordered" evidence="2">
    <location>
        <begin position="200"/>
        <end position="219"/>
    </location>
</feature>
<feature type="compositionally biased region" description="Low complexity" evidence="2">
    <location>
        <begin position="1076"/>
        <end position="1086"/>
    </location>
</feature>
<proteinExistence type="predicted"/>
<feature type="region of interest" description="Disordered" evidence="2">
    <location>
        <begin position="364"/>
        <end position="408"/>
    </location>
</feature>